<dbReference type="InterPro" id="IPR002656">
    <property type="entry name" value="Acyl_transf_3_dom"/>
</dbReference>
<feature type="transmembrane region" description="Helical" evidence="1">
    <location>
        <begin position="220"/>
        <end position="242"/>
    </location>
</feature>
<dbReference type="PANTHER" id="PTHR23028">
    <property type="entry name" value="ACETYLTRANSFERASE"/>
    <property type="match status" value="1"/>
</dbReference>
<dbReference type="EMBL" id="JAFFZE010000022">
    <property type="protein sequence ID" value="MCT2586798.1"/>
    <property type="molecule type" value="Genomic_DNA"/>
</dbReference>
<keyword evidence="1" id="KW-0812">Transmembrane</keyword>
<gene>
    <name evidence="3" type="ORF">JT362_27115</name>
</gene>
<proteinExistence type="predicted"/>
<keyword evidence="3" id="KW-0808">Transferase</keyword>
<feature type="transmembrane region" description="Helical" evidence="1">
    <location>
        <begin position="333"/>
        <end position="353"/>
    </location>
</feature>
<keyword evidence="4" id="KW-1185">Reference proteome</keyword>
<feature type="transmembrane region" description="Helical" evidence="1">
    <location>
        <begin position="107"/>
        <end position="134"/>
    </location>
</feature>
<organism evidence="3 4">
    <name type="scientific">Actinophytocola gossypii</name>
    <dbReference type="NCBI Taxonomy" id="2812003"/>
    <lineage>
        <taxon>Bacteria</taxon>
        <taxon>Bacillati</taxon>
        <taxon>Actinomycetota</taxon>
        <taxon>Actinomycetes</taxon>
        <taxon>Pseudonocardiales</taxon>
        <taxon>Pseudonocardiaceae</taxon>
    </lineage>
</organism>
<comment type="caution">
    <text evidence="3">The sequence shown here is derived from an EMBL/GenBank/DDBJ whole genome shotgun (WGS) entry which is preliminary data.</text>
</comment>
<evidence type="ECO:0000313" key="4">
    <source>
        <dbReference type="Proteomes" id="UP001156441"/>
    </source>
</evidence>
<keyword evidence="1" id="KW-1133">Transmembrane helix</keyword>
<feature type="transmembrane region" description="Helical" evidence="1">
    <location>
        <begin position="28"/>
        <end position="49"/>
    </location>
</feature>
<dbReference type="InterPro" id="IPR050879">
    <property type="entry name" value="Acyltransferase_3"/>
</dbReference>
<dbReference type="PANTHER" id="PTHR23028:SF53">
    <property type="entry name" value="ACYL_TRANSF_3 DOMAIN-CONTAINING PROTEIN"/>
    <property type="match status" value="1"/>
</dbReference>
<dbReference type="RefSeq" id="WP_260194659.1">
    <property type="nucleotide sequence ID" value="NZ_JAFFZE010000022.1"/>
</dbReference>
<evidence type="ECO:0000313" key="3">
    <source>
        <dbReference type="EMBL" id="MCT2586798.1"/>
    </source>
</evidence>
<evidence type="ECO:0000256" key="1">
    <source>
        <dbReference type="SAM" id="Phobius"/>
    </source>
</evidence>
<reference evidence="3 4" key="1">
    <citation type="submission" date="2021-02" db="EMBL/GenBank/DDBJ databases">
        <title>Actinophytocola xerophila sp. nov., isolated from soil of cotton cropping field.</title>
        <authorList>
            <person name="Huang R."/>
            <person name="Chen X."/>
            <person name="Ge X."/>
            <person name="Liu W."/>
        </authorList>
    </citation>
    <scope>NUCLEOTIDE SEQUENCE [LARGE SCALE GENOMIC DNA]</scope>
    <source>
        <strain evidence="3 4">S1-96</strain>
    </source>
</reference>
<dbReference type="GO" id="GO:0016746">
    <property type="term" value="F:acyltransferase activity"/>
    <property type="evidence" value="ECO:0007669"/>
    <property type="project" value="UniProtKB-KW"/>
</dbReference>
<sequence>MTALSTNNARAERSNKERIPVFDGIRGLSASLVIVAHVAFATIVLSSAAGPPREGFWSIIAAGNDLAIGPFFVMSGLFLYRPFVRYTMAGDKYPHLGKFFARRAARLLPAVWLLAAVSLVALNWSSIQGFWYVVRPFLLMQVYDYTYYAGMDVAWTVPTEAQFYLALPLLAWIGHLFAKGADTPRKKARRMIAPLLALIPIQLAWVAYVHIAFDPWPPQYFYPLGMTGVLTIGMAFAVWNVLAELSPQDTPRSFGFARRHPNLLWAGLLVVFAINCLKPFATPGTADWVSAEAAVTHSILFLLFSYLVMLPLVVPGAASKLMKVVLANPVSRYLGRISYGLYLWHFPVMYVVFGSGSLFEETYLPVQTLLGKFGFWELFVLTFLGTLAVASVSYWLVERPIVNWVQRKTATRKRVDDNFIPPSQPALTSV</sequence>
<keyword evidence="3" id="KW-0012">Acyltransferase</keyword>
<keyword evidence="1" id="KW-0472">Membrane</keyword>
<dbReference type="Pfam" id="PF01757">
    <property type="entry name" value="Acyl_transf_3"/>
    <property type="match status" value="1"/>
</dbReference>
<dbReference type="Proteomes" id="UP001156441">
    <property type="component" value="Unassembled WGS sequence"/>
</dbReference>
<evidence type="ECO:0000259" key="2">
    <source>
        <dbReference type="Pfam" id="PF01757"/>
    </source>
</evidence>
<feature type="transmembrane region" description="Helical" evidence="1">
    <location>
        <begin position="161"/>
        <end position="178"/>
    </location>
</feature>
<feature type="transmembrane region" description="Helical" evidence="1">
    <location>
        <begin position="55"/>
        <end position="80"/>
    </location>
</feature>
<feature type="transmembrane region" description="Helical" evidence="1">
    <location>
        <begin position="373"/>
        <end position="397"/>
    </location>
</feature>
<protein>
    <submittedName>
        <fullName evidence="3">Acyltransferase</fullName>
    </submittedName>
</protein>
<name>A0ABT2JG11_9PSEU</name>
<accession>A0ABT2JG11</accession>
<feature type="transmembrane region" description="Helical" evidence="1">
    <location>
        <begin position="190"/>
        <end position="208"/>
    </location>
</feature>
<feature type="transmembrane region" description="Helical" evidence="1">
    <location>
        <begin position="293"/>
        <end position="313"/>
    </location>
</feature>
<feature type="domain" description="Acyltransferase 3" evidence="2">
    <location>
        <begin position="22"/>
        <end position="394"/>
    </location>
</feature>
<feature type="transmembrane region" description="Helical" evidence="1">
    <location>
        <begin position="263"/>
        <end position="281"/>
    </location>
</feature>